<comment type="caution">
    <text evidence="2">The sequence shown here is derived from an EMBL/GenBank/DDBJ whole genome shotgun (WGS) entry which is preliminary data.</text>
</comment>
<protein>
    <submittedName>
        <fullName evidence="2">Uncharacterized protein</fullName>
    </submittedName>
</protein>
<keyword evidence="1" id="KW-1133">Transmembrane helix</keyword>
<name>A0A926WMW9_9NOST</name>
<dbReference type="RefSeq" id="WP_190565053.1">
    <property type="nucleotide sequence ID" value="NZ_JACJQU010000037.1"/>
</dbReference>
<evidence type="ECO:0000313" key="3">
    <source>
        <dbReference type="Proteomes" id="UP000662185"/>
    </source>
</evidence>
<keyword evidence="1" id="KW-0472">Membrane</keyword>
<proteinExistence type="predicted"/>
<keyword evidence="1" id="KW-0812">Transmembrane</keyword>
<evidence type="ECO:0000256" key="1">
    <source>
        <dbReference type="SAM" id="Phobius"/>
    </source>
</evidence>
<dbReference type="Proteomes" id="UP000662185">
    <property type="component" value="Unassembled WGS sequence"/>
</dbReference>
<dbReference type="EMBL" id="JACJQU010000037">
    <property type="protein sequence ID" value="MBD2296935.1"/>
    <property type="molecule type" value="Genomic_DNA"/>
</dbReference>
<dbReference type="AlphaFoldDB" id="A0A926WMW9"/>
<evidence type="ECO:0000313" key="2">
    <source>
        <dbReference type="EMBL" id="MBD2296935.1"/>
    </source>
</evidence>
<sequence>MNSKQLLKRICYSAILTMSMSLVLPNMVFANFHSTKDTKQETIINLSSDALKQSYYLNISGSHGLKGSIKINGKTIKILVGTDIHIRLSHLLKKGKNIVEVTGSYNSSGSGLQIEFIGPDTQISQESVDNGKIRHNLIIYVE</sequence>
<feature type="transmembrane region" description="Helical" evidence="1">
    <location>
        <begin position="12"/>
        <end position="32"/>
    </location>
</feature>
<keyword evidence="3" id="KW-1185">Reference proteome</keyword>
<accession>A0A926WMW9</accession>
<gene>
    <name evidence="2" type="ORF">H6G06_26535</name>
</gene>
<organism evidence="2 3">
    <name type="scientific">Anabaena sphaerica FACHB-251</name>
    <dbReference type="NCBI Taxonomy" id="2692883"/>
    <lineage>
        <taxon>Bacteria</taxon>
        <taxon>Bacillati</taxon>
        <taxon>Cyanobacteriota</taxon>
        <taxon>Cyanophyceae</taxon>
        <taxon>Nostocales</taxon>
        <taxon>Nostocaceae</taxon>
        <taxon>Anabaena</taxon>
    </lineage>
</organism>
<reference evidence="3" key="1">
    <citation type="journal article" date="2020" name="ISME J.">
        <title>Comparative genomics reveals insights into cyanobacterial evolution and habitat adaptation.</title>
        <authorList>
            <person name="Chen M.Y."/>
            <person name="Teng W.K."/>
            <person name="Zhao L."/>
            <person name="Hu C.X."/>
            <person name="Zhou Y.K."/>
            <person name="Han B.P."/>
            <person name="Song L.R."/>
            <person name="Shu W.S."/>
        </authorList>
    </citation>
    <scope>NUCLEOTIDE SEQUENCE [LARGE SCALE GENOMIC DNA]</scope>
    <source>
        <strain evidence="3">FACHB-251</strain>
    </source>
</reference>